<keyword evidence="6 11" id="KW-0963">Cytoplasm</keyword>
<proteinExistence type="inferred from homology"/>
<reference evidence="12 13" key="1">
    <citation type="submission" date="2018-07" db="EMBL/GenBank/DDBJ databases">
        <title>Dyella monticola sp. nov. and Dyella psychrodurans sp. nov. isolated from monsoon evergreen broad-leaved forest soil of Dinghu Mountain, China.</title>
        <authorList>
            <person name="Gao Z."/>
            <person name="Qiu L."/>
        </authorList>
    </citation>
    <scope>NUCLEOTIDE SEQUENCE [LARGE SCALE GENOMIC DNA]</scope>
    <source>
        <strain evidence="12 13">4G-K06</strain>
    </source>
</reference>
<feature type="active site" description="Schiff-base intermediate with substrate" evidence="11">
    <location>
        <position position="138"/>
    </location>
</feature>
<evidence type="ECO:0000256" key="3">
    <source>
        <dbReference type="ARBA" id="ARBA00004857"/>
    </source>
</evidence>
<dbReference type="HAMAP" id="MF_00493">
    <property type="entry name" value="Transaldolase_2"/>
    <property type="match status" value="1"/>
</dbReference>
<evidence type="ECO:0000256" key="1">
    <source>
        <dbReference type="ARBA" id="ARBA00003518"/>
    </source>
</evidence>
<comment type="subcellular location">
    <subcellularLocation>
        <location evidence="2 11">Cytoplasm</location>
    </subcellularLocation>
</comment>
<dbReference type="CDD" id="cd00955">
    <property type="entry name" value="Transaldolase_like"/>
    <property type="match status" value="1"/>
</dbReference>
<dbReference type="GO" id="GO:0005737">
    <property type="term" value="C:cytoplasm"/>
    <property type="evidence" value="ECO:0007669"/>
    <property type="project" value="UniProtKB-SubCell"/>
</dbReference>
<dbReference type="InterPro" id="IPR013785">
    <property type="entry name" value="Aldolase_TIM"/>
</dbReference>
<evidence type="ECO:0000313" key="12">
    <source>
        <dbReference type="EMBL" id="RDS82178.1"/>
    </source>
</evidence>
<evidence type="ECO:0000313" key="13">
    <source>
        <dbReference type="Proteomes" id="UP000254258"/>
    </source>
</evidence>
<dbReference type="NCBIfam" id="TIGR00876">
    <property type="entry name" value="tal_mycobact"/>
    <property type="match status" value="1"/>
</dbReference>
<keyword evidence="8 11" id="KW-0570">Pentose shunt</keyword>
<keyword evidence="13" id="KW-1185">Reference proteome</keyword>
<dbReference type="AlphaFoldDB" id="A0A370X1A7"/>
<evidence type="ECO:0000256" key="4">
    <source>
        <dbReference type="ARBA" id="ARBA00008426"/>
    </source>
</evidence>
<dbReference type="OrthoDB" id="140919at2"/>
<sequence length="357" mass="38862">MENPTRTLNGLGQSLWLDNITRGMLGDGTLLGYRDHKAVTGLTSNPTIFAQAIKSGKDYDASIRAAGHADPETVFFGLAIDDLRRAAAIFEPVYQHTHGVDGWVSLEVSPLLADDTQRTIEQAVALHKQAAVHNLFIKVPGTPAGVPAIEELIFRGIPINVTLLFSPDQYQAAAEAWLRGLERRHAAGLDLDIASVASVFISRWDVKVADKVPTELHNKLGFAVCAQIYARYRALLDSPRVQRLQNAGAHVQRLLWASTGTKDTSASDVLYIENLIAPLTVNTMPEKTLLAFADHGKPERLMPLDDPSAAGTLAQFQAHGITMEELAKVLQKEGADSFVKSWRELVDTVSERMGAAA</sequence>
<dbReference type="EMBL" id="QRBE01000004">
    <property type="protein sequence ID" value="RDS82178.1"/>
    <property type="molecule type" value="Genomic_DNA"/>
</dbReference>
<dbReference type="UniPathway" id="UPA00115">
    <property type="reaction ID" value="UER00414"/>
</dbReference>
<evidence type="ECO:0000256" key="6">
    <source>
        <dbReference type="ARBA" id="ARBA00022490"/>
    </source>
</evidence>
<evidence type="ECO:0000256" key="2">
    <source>
        <dbReference type="ARBA" id="ARBA00004496"/>
    </source>
</evidence>
<comment type="function">
    <text evidence="1 11">Transaldolase is important for the balance of metabolites in the pentose-phosphate pathway.</text>
</comment>
<dbReference type="PIRSF" id="PIRSF036915">
    <property type="entry name" value="Trnald_Bac_Plnt"/>
    <property type="match status" value="1"/>
</dbReference>
<accession>A0A370X1A7</accession>
<comment type="pathway">
    <text evidence="3 11">Carbohydrate degradation; pentose phosphate pathway; D-glyceraldehyde 3-phosphate and beta-D-fructose 6-phosphate from D-ribose 5-phosphate and D-xylulose 5-phosphate (non-oxidative stage): step 2/3.</text>
</comment>
<organism evidence="12 13">
    <name type="scientific">Dyella monticola</name>
    <dbReference type="NCBI Taxonomy" id="1927958"/>
    <lineage>
        <taxon>Bacteria</taxon>
        <taxon>Pseudomonadati</taxon>
        <taxon>Pseudomonadota</taxon>
        <taxon>Gammaproteobacteria</taxon>
        <taxon>Lysobacterales</taxon>
        <taxon>Rhodanobacteraceae</taxon>
        <taxon>Dyella</taxon>
    </lineage>
</organism>
<dbReference type="SUPFAM" id="SSF51569">
    <property type="entry name" value="Aldolase"/>
    <property type="match status" value="1"/>
</dbReference>
<evidence type="ECO:0000256" key="8">
    <source>
        <dbReference type="ARBA" id="ARBA00023126"/>
    </source>
</evidence>
<evidence type="ECO:0000256" key="5">
    <source>
        <dbReference type="ARBA" id="ARBA00013151"/>
    </source>
</evidence>
<dbReference type="NCBIfam" id="NF002881">
    <property type="entry name" value="PRK03343.1"/>
    <property type="match status" value="1"/>
</dbReference>
<dbReference type="Gene3D" id="3.20.20.70">
    <property type="entry name" value="Aldolase class I"/>
    <property type="match status" value="1"/>
</dbReference>
<dbReference type="GO" id="GO:0006098">
    <property type="term" value="P:pentose-phosphate shunt"/>
    <property type="evidence" value="ECO:0007669"/>
    <property type="project" value="UniProtKB-UniRule"/>
</dbReference>
<dbReference type="GO" id="GO:0004801">
    <property type="term" value="F:transaldolase activity"/>
    <property type="evidence" value="ECO:0007669"/>
    <property type="project" value="UniProtKB-UniRule"/>
</dbReference>
<evidence type="ECO:0000256" key="10">
    <source>
        <dbReference type="ARBA" id="ARBA00048810"/>
    </source>
</evidence>
<dbReference type="Pfam" id="PF00923">
    <property type="entry name" value="TAL_FSA"/>
    <property type="match status" value="1"/>
</dbReference>
<dbReference type="GO" id="GO:0005975">
    <property type="term" value="P:carbohydrate metabolic process"/>
    <property type="evidence" value="ECO:0007669"/>
    <property type="project" value="InterPro"/>
</dbReference>
<dbReference type="PANTHER" id="PTHR10683">
    <property type="entry name" value="TRANSALDOLASE"/>
    <property type="match status" value="1"/>
</dbReference>
<name>A0A370X1A7_9GAMM</name>
<keyword evidence="7 11" id="KW-0808">Transferase</keyword>
<evidence type="ECO:0000256" key="9">
    <source>
        <dbReference type="ARBA" id="ARBA00023270"/>
    </source>
</evidence>
<comment type="catalytic activity">
    <reaction evidence="10 11">
        <text>D-sedoheptulose 7-phosphate + D-glyceraldehyde 3-phosphate = D-erythrose 4-phosphate + beta-D-fructose 6-phosphate</text>
        <dbReference type="Rhea" id="RHEA:17053"/>
        <dbReference type="ChEBI" id="CHEBI:16897"/>
        <dbReference type="ChEBI" id="CHEBI:57483"/>
        <dbReference type="ChEBI" id="CHEBI:57634"/>
        <dbReference type="ChEBI" id="CHEBI:59776"/>
        <dbReference type="EC" id="2.2.1.2"/>
    </reaction>
</comment>
<keyword evidence="9 11" id="KW-0704">Schiff base</keyword>
<dbReference type="InterPro" id="IPR004732">
    <property type="entry name" value="Transaldolase_2"/>
</dbReference>
<dbReference type="RefSeq" id="WP_115495236.1">
    <property type="nucleotide sequence ID" value="NZ_QRBE01000004.1"/>
</dbReference>
<gene>
    <name evidence="11 12" type="primary">tal</name>
    <name evidence="12" type="ORF">DWU98_09030</name>
</gene>
<protein>
    <recommendedName>
        <fullName evidence="5 11">Transaldolase</fullName>
        <ecNumber evidence="5 11">2.2.1.2</ecNumber>
    </recommendedName>
</protein>
<dbReference type="InterPro" id="IPR001585">
    <property type="entry name" value="TAL/FSA"/>
</dbReference>
<dbReference type="PROSITE" id="PS00958">
    <property type="entry name" value="TRANSALDOLASE_2"/>
    <property type="match status" value="1"/>
</dbReference>
<evidence type="ECO:0000256" key="11">
    <source>
        <dbReference type="HAMAP-Rule" id="MF_00493"/>
    </source>
</evidence>
<dbReference type="EC" id="2.2.1.2" evidence="5 11"/>
<comment type="caution">
    <text evidence="12">The sequence shown here is derived from an EMBL/GenBank/DDBJ whole genome shotgun (WGS) entry which is preliminary data.</text>
</comment>
<evidence type="ECO:0000256" key="7">
    <source>
        <dbReference type="ARBA" id="ARBA00022679"/>
    </source>
</evidence>
<dbReference type="InterPro" id="IPR018225">
    <property type="entry name" value="Transaldolase_AS"/>
</dbReference>
<dbReference type="Proteomes" id="UP000254258">
    <property type="component" value="Unassembled WGS sequence"/>
</dbReference>
<comment type="similarity">
    <text evidence="4 11">Belongs to the transaldolase family. Type 2 subfamily.</text>
</comment>
<dbReference type="PANTHER" id="PTHR10683:SF31">
    <property type="entry name" value="TRANSALDOLASE"/>
    <property type="match status" value="1"/>
</dbReference>